<dbReference type="SUPFAM" id="SSF49785">
    <property type="entry name" value="Galactose-binding domain-like"/>
    <property type="match status" value="1"/>
</dbReference>
<keyword evidence="2" id="KW-0624">Polysaccharide degradation</keyword>
<dbReference type="EMBL" id="RAPN01000001">
    <property type="protein sequence ID" value="RKD90859.1"/>
    <property type="molecule type" value="Genomic_DNA"/>
</dbReference>
<evidence type="ECO:0000256" key="5">
    <source>
        <dbReference type="ARBA" id="ARBA00023277"/>
    </source>
</evidence>
<dbReference type="InterPro" id="IPR052176">
    <property type="entry name" value="Glycosyl_Hydrlase_43_Enz"/>
</dbReference>
<keyword evidence="6 8" id="KW-0326">Glycosidase</keyword>
<dbReference type="GO" id="GO:0030246">
    <property type="term" value="F:carbohydrate binding"/>
    <property type="evidence" value="ECO:0007669"/>
    <property type="project" value="InterPro"/>
</dbReference>
<evidence type="ECO:0000256" key="1">
    <source>
        <dbReference type="ARBA" id="ARBA00009865"/>
    </source>
</evidence>
<organism evidence="11 12">
    <name type="scientific">Mangrovibacterium diazotrophicum</name>
    <dbReference type="NCBI Taxonomy" id="1261403"/>
    <lineage>
        <taxon>Bacteria</taxon>
        <taxon>Pseudomonadati</taxon>
        <taxon>Bacteroidota</taxon>
        <taxon>Bacteroidia</taxon>
        <taxon>Marinilabiliales</taxon>
        <taxon>Prolixibacteraceae</taxon>
        <taxon>Mangrovibacterium</taxon>
    </lineage>
</organism>
<dbReference type="CDD" id="cd18620">
    <property type="entry name" value="GH43_XylA-like"/>
    <property type="match status" value="1"/>
</dbReference>
<reference evidence="11 12" key="1">
    <citation type="submission" date="2018-09" db="EMBL/GenBank/DDBJ databases">
        <title>Genomic Encyclopedia of Archaeal and Bacterial Type Strains, Phase II (KMG-II): from individual species to whole genera.</title>
        <authorList>
            <person name="Goeker M."/>
        </authorList>
    </citation>
    <scope>NUCLEOTIDE SEQUENCE [LARGE SCALE GENOMIC DNA]</scope>
    <source>
        <strain evidence="11 12">DSM 27148</strain>
    </source>
</reference>
<evidence type="ECO:0000313" key="11">
    <source>
        <dbReference type="EMBL" id="RKD90859.1"/>
    </source>
</evidence>
<gene>
    <name evidence="11" type="ORF">BC643_1204</name>
</gene>
<keyword evidence="2" id="KW-0858">Xylan degradation</keyword>
<keyword evidence="3 9" id="KW-0732">Signal</keyword>
<evidence type="ECO:0000256" key="6">
    <source>
        <dbReference type="ARBA" id="ARBA00023295"/>
    </source>
</evidence>
<dbReference type="AlphaFoldDB" id="A0A419W5X5"/>
<comment type="caution">
    <text evidence="11">The sequence shown here is derived from an EMBL/GenBank/DDBJ whole genome shotgun (WGS) entry which is preliminary data.</text>
</comment>
<dbReference type="Gene3D" id="2.60.120.260">
    <property type="entry name" value="Galactose-binding domain-like"/>
    <property type="match status" value="1"/>
</dbReference>
<evidence type="ECO:0000256" key="4">
    <source>
        <dbReference type="ARBA" id="ARBA00022801"/>
    </source>
</evidence>
<dbReference type="Proteomes" id="UP000283387">
    <property type="component" value="Unassembled WGS sequence"/>
</dbReference>
<accession>A0A419W5X5</accession>
<protein>
    <submittedName>
        <fullName evidence="11">Carbohydrate binding protein with CBM6 domain</fullName>
    </submittedName>
</protein>
<dbReference type="PANTHER" id="PTHR43772:SF2">
    <property type="entry name" value="PUTATIVE (AFU_ORTHOLOGUE AFUA_2G04480)-RELATED"/>
    <property type="match status" value="1"/>
</dbReference>
<evidence type="ECO:0000313" key="12">
    <source>
        <dbReference type="Proteomes" id="UP000283387"/>
    </source>
</evidence>
<name>A0A419W5X5_9BACT</name>
<dbReference type="InterPro" id="IPR008979">
    <property type="entry name" value="Galactose-bd-like_sf"/>
</dbReference>
<dbReference type="PANTHER" id="PTHR43772">
    <property type="entry name" value="ENDO-1,4-BETA-XYLANASE"/>
    <property type="match status" value="1"/>
</dbReference>
<evidence type="ECO:0000256" key="9">
    <source>
        <dbReference type="SAM" id="SignalP"/>
    </source>
</evidence>
<feature type="chain" id="PRO_5019467375" evidence="9">
    <location>
        <begin position="20"/>
        <end position="440"/>
    </location>
</feature>
<dbReference type="SMART" id="SM00606">
    <property type="entry name" value="CBD_IV"/>
    <property type="match status" value="1"/>
</dbReference>
<dbReference type="GO" id="GO:0045493">
    <property type="term" value="P:xylan catabolic process"/>
    <property type="evidence" value="ECO:0007669"/>
    <property type="project" value="UniProtKB-KW"/>
</dbReference>
<evidence type="ECO:0000256" key="3">
    <source>
        <dbReference type="ARBA" id="ARBA00022729"/>
    </source>
</evidence>
<dbReference type="InterPro" id="IPR005084">
    <property type="entry name" value="CBM6"/>
</dbReference>
<proteinExistence type="inferred from homology"/>
<sequence>MKYLISLCALLFIGAAVNAQNPIVPPGIYIADPSARVWKDGKLYVYGSLDESTTYYCSYKYHVLSTSDMENWEMTPDVFNSRGDSDQVSYSDKELYAPDCAHQNGNYYLYYCQPDRKGAEGVAVSDSPTGPFVDGNKMDLNGIEQIDPAVFIDDDGQAYYMWGQFEAKIAKLKDNMMEIDTSTIVENVLTEKEHHFHEGNFMFKRNGIYYMVYTDMSRGNRPTCLGYSTSRSPMGPFKYGGVIIDNDHCDPATWNNHGSVVQFGGQWYVFYHRSTHNSRMMRKACVEPIGFNTDGSINEVEMTSQGAGAPLSAFEQIDSERACLLYGNVRIQLFEPGNEKLAEIHNTDNVAYKYVDFQDGADEITLRVKPLKNGGTVIVRSDQPWGPIIGMVKVPGELDGQWQTITSKMKGTSGVHAIWLGFYGEDTQLMDLDWLVFNKH</sequence>
<dbReference type="InterPro" id="IPR023296">
    <property type="entry name" value="Glyco_hydro_beta-prop_sf"/>
</dbReference>
<dbReference type="RefSeq" id="WP_120272221.1">
    <property type="nucleotide sequence ID" value="NZ_RAPN01000001.1"/>
</dbReference>
<dbReference type="Pfam" id="PF04616">
    <property type="entry name" value="Glyco_hydro_43"/>
    <property type="match status" value="1"/>
</dbReference>
<dbReference type="OrthoDB" id="9763933at2"/>
<feature type="signal peptide" evidence="9">
    <location>
        <begin position="1"/>
        <end position="19"/>
    </location>
</feature>
<evidence type="ECO:0000256" key="2">
    <source>
        <dbReference type="ARBA" id="ARBA00022651"/>
    </source>
</evidence>
<evidence type="ECO:0000256" key="8">
    <source>
        <dbReference type="RuleBase" id="RU361187"/>
    </source>
</evidence>
<comment type="similarity">
    <text evidence="1 8">Belongs to the glycosyl hydrolase 43 family.</text>
</comment>
<dbReference type="Gene3D" id="2.115.10.20">
    <property type="entry name" value="Glycosyl hydrolase domain, family 43"/>
    <property type="match status" value="1"/>
</dbReference>
<dbReference type="CDD" id="cd04084">
    <property type="entry name" value="CBM6_xylanase-like"/>
    <property type="match status" value="1"/>
</dbReference>
<keyword evidence="5" id="KW-0119">Carbohydrate metabolism</keyword>
<dbReference type="Pfam" id="PF03422">
    <property type="entry name" value="CBM_6"/>
    <property type="match status" value="1"/>
</dbReference>
<dbReference type="GO" id="GO:0004553">
    <property type="term" value="F:hydrolase activity, hydrolyzing O-glycosyl compounds"/>
    <property type="evidence" value="ECO:0007669"/>
    <property type="project" value="InterPro"/>
</dbReference>
<keyword evidence="4 8" id="KW-0378">Hydrolase</keyword>
<feature type="site" description="Important for catalytic activity, responsible for pKa modulation of the active site Glu and correct orientation of both the proton donor and substrate" evidence="7">
    <location>
        <position position="147"/>
    </location>
</feature>
<keyword evidence="12" id="KW-1185">Reference proteome</keyword>
<feature type="domain" description="Cellulose binding type IV" evidence="10">
    <location>
        <begin position="310"/>
        <end position="439"/>
    </location>
</feature>
<dbReference type="InterPro" id="IPR006584">
    <property type="entry name" value="Cellulose-bd_IV"/>
</dbReference>
<dbReference type="InterPro" id="IPR006710">
    <property type="entry name" value="Glyco_hydro_43"/>
</dbReference>
<evidence type="ECO:0000259" key="10">
    <source>
        <dbReference type="SMART" id="SM00606"/>
    </source>
</evidence>
<evidence type="ECO:0000256" key="7">
    <source>
        <dbReference type="PIRSR" id="PIRSR606710-2"/>
    </source>
</evidence>
<dbReference type="SUPFAM" id="SSF75005">
    <property type="entry name" value="Arabinanase/levansucrase/invertase"/>
    <property type="match status" value="1"/>
</dbReference>